<dbReference type="Proteomes" id="UP000054937">
    <property type="component" value="Unassembled WGS sequence"/>
</dbReference>
<sequence length="243" mass="28074">MSSRTHQTYTRKWAKNLKTPIFCIDYRKAPAHPYPQALDDCWQGYNWIISNCHLFFNINPKKIILVGDSAGGNLIAALTSLIIQKQVRYPDAVILAYPALNLNLKRFTPSHLIAIDDFILSHTILKLCVEAYLGVQNQKQNTIQEQQTKHNYTQDYFISPSIMPDKILQLFPQTHIFVGTEDPLHDDCIRFFQRLQQLGVQSSLTVYQNMPHGFLNFDFPQGMEESKICVNDICQLMEKIIKQ</sequence>
<name>A0A0V0R6Z9_PSEPJ</name>
<dbReference type="EMBL" id="LDAU01000032">
    <property type="protein sequence ID" value="KRX10276.1"/>
    <property type="molecule type" value="Genomic_DNA"/>
</dbReference>
<evidence type="ECO:0000313" key="3">
    <source>
        <dbReference type="Proteomes" id="UP000054937"/>
    </source>
</evidence>
<dbReference type="InterPro" id="IPR013094">
    <property type="entry name" value="AB_hydrolase_3"/>
</dbReference>
<evidence type="ECO:0000259" key="1">
    <source>
        <dbReference type="Pfam" id="PF07859"/>
    </source>
</evidence>
<dbReference type="Pfam" id="PF07859">
    <property type="entry name" value="Abhydrolase_3"/>
    <property type="match status" value="1"/>
</dbReference>
<dbReference type="AlphaFoldDB" id="A0A0V0R6Z9"/>
<dbReference type="SUPFAM" id="SSF53474">
    <property type="entry name" value="alpha/beta-Hydrolases"/>
    <property type="match status" value="1"/>
</dbReference>
<evidence type="ECO:0000313" key="2">
    <source>
        <dbReference type="EMBL" id="KRX10276.1"/>
    </source>
</evidence>
<dbReference type="GO" id="GO:0019433">
    <property type="term" value="P:triglyceride catabolic process"/>
    <property type="evidence" value="ECO:0007669"/>
    <property type="project" value="TreeGrafter"/>
</dbReference>
<dbReference type="PANTHER" id="PTHR23025">
    <property type="entry name" value="TRIACYLGLYCEROL LIPASE"/>
    <property type="match status" value="1"/>
</dbReference>
<dbReference type="InterPro" id="IPR029058">
    <property type="entry name" value="AB_hydrolase_fold"/>
</dbReference>
<dbReference type="GO" id="GO:0004771">
    <property type="term" value="F:sterol ester esterase activity"/>
    <property type="evidence" value="ECO:0007669"/>
    <property type="project" value="TreeGrafter"/>
</dbReference>
<dbReference type="GO" id="GO:0005829">
    <property type="term" value="C:cytosol"/>
    <property type="evidence" value="ECO:0007669"/>
    <property type="project" value="TreeGrafter"/>
</dbReference>
<feature type="domain" description="Alpha/beta hydrolase fold-3" evidence="1">
    <location>
        <begin position="2"/>
        <end position="215"/>
    </location>
</feature>
<reference evidence="2 3" key="1">
    <citation type="journal article" date="2015" name="Sci. Rep.">
        <title>Genome of the facultative scuticociliatosis pathogen Pseudocohnilembus persalinus provides insight into its virulence through horizontal gene transfer.</title>
        <authorList>
            <person name="Xiong J."/>
            <person name="Wang G."/>
            <person name="Cheng J."/>
            <person name="Tian M."/>
            <person name="Pan X."/>
            <person name="Warren A."/>
            <person name="Jiang C."/>
            <person name="Yuan D."/>
            <person name="Miao W."/>
        </authorList>
    </citation>
    <scope>NUCLEOTIDE SEQUENCE [LARGE SCALE GENOMIC DNA]</scope>
    <source>
        <strain evidence="2">36N120E</strain>
    </source>
</reference>
<dbReference type="InParanoid" id="A0A0V0R6Z9"/>
<dbReference type="Gene3D" id="3.40.50.1820">
    <property type="entry name" value="alpha/beta hydrolase"/>
    <property type="match status" value="1"/>
</dbReference>
<dbReference type="OMA" id="CTVRVQL"/>
<proteinExistence type="predicted"/>
<accession>A0A0V0R6Z9</accession>
<keyword evidence="3" id="KW-1185">Reference proteome</keyword>
<protein>
    <recommendedName>
        <fullName evidence="1">Alpha/beta hydrolase fold-3 domain-containing protein</fullName>
    </recommendedName>
</protein>
<gene>
    <name evidence="2" type="ORF">PPERSA_09660</name>
</gene>
<dbReference type="GO" id="GO:0004806">
    <property type="term" value="F:triacylglycerol lipase activity"/>
    <property type="evidence" value="ECO:0007669"/>
    <property type="project" value="TreeGrafter"/>
</dbReference>
<comment type="caution">
    <text evidence="2">The sequence shown here is derived from an EMBL/GenBank/DDBJ whole genome shotgun (WGS) entry which is preliminary data.</text>
</comment>
<organism evidence="2 3">
    <name type="scientific">Pseudocohnilembus persalinus</name>
    <name type="common">Ciliate</name>
    <dbReference type="NCBI Taxonomy" id="266149"/>
    <lineage>
        <taxon>Eukaryota</taxon>
        <taxon>Sar</taxon>
        <taxon>Alveolata</taxon>
        <taxon>Ciliophora</taxon>
        <taxon>Intramacronucleata</taxon>
        <taxon>Oligohymenophorea</taxon>
        <taxon>Scuticociliatia</taxon>
        <taxon>Philasterida</taxon>
        <taxon>Pseudocohnilembidae</taxon>
        <taxon>Pseudocohnilembus</taxon>
    </lineage>
</organism>
<dbReference type="PANTHER" id="PTHR23025:SF3">
    <property type="entry name" value="HORMONE-SENSITIVE LIPASE"/>
    <property type="match status" value="1"/>
</dbReference>
<dbReference type="OrthoDB" id="408631at2759"/>